<evidence type="ECO:0000256" key="7">
    <source>
        <dbReference type="SAM" id="Phobius"/>
    </source>
</evidence>
<feature type="transmembrane region" description="Helical" evidence="7">
    <location>
        <begin position="160"/>
        <end position="181"/>
    </location>
</feature>
<evidence type="ECO:0000256" key="1">
    <source>
        <dbReference type="ARBA" id="ARBA00004651"/>
    </source>
</evidence>
<dbReference type="SUPFAM" id="SSF103473">
    <property type="entry name" value="MFS general substrate transporter"/>
    <property type="match status" value="1"/>
</dbReference>
<dbReference type="Pfam" id="PF00083">
    <property type="entry name" value="Sugar_tr"/>
    <property type="match status" value="1"/>
</dbReference>
<gene>
    <name evidence="9" type="ORF">SAMN04489751_0748</name>
</gene>
<dbReference type="STRING" id="629680.SAMN04489751_0748"/>
<evidence type="ECO:0000313" key="10">
    <source>
        <dbReference type="Proteomes" id="UP000199700"/>
    </source>
</evidence>
<keyword evidence="2" id="KW-1003">Cell membrane</keyword>
<feature type="transmembrane region" description="Helical" evidence="7">
    <location>
        <begin position="33"/>
        <end position="51"/>
    </location>
</feature>
<feature type="transmembrane region" description="Helical" evidence="7">
    <location>
        <begin position="279"/>
        <end position="300"/>
    </location>
</feature>
<feature type="compositionally biased region" description="Polar residues" evidence="6">
    <location>
        <begin position="14"/>
        <end position="23"/>
    </location>
</feature>
<evidence type="ECO:0000256" key="5">
    <source>
        <dbReference type="ARBA" id="ARBA00023136"/>
    </source>
</evidence>
<evidence type="ECO:0000256" key="6">
    <source>
        <dbReference type="SAM" id="MobiDB-lite"/>
    </source>
</evidence>
<dbReference type="PRINTS" id="PR01035">
    <property type="entry name" value="TCRTETA"/>
</dbReference>
<dbReference type="PANTHER" id="PTHR43124">
    <property type="entry name" value="PURINE EFFLUX PUMP PBUE"/>
    <property type="match status" value="1"/>
</dbReference>
<dbReference type="InterPro" id="IPR020846">
    <property type="entry name" value="MFS_dom"/>
</dbReference>
<feature type="transmembrane region" description="Helical" evidence="7">
    <location>
        <begin position="123"/>
        <end position="148"/>
    </location>
</feature>
<accession>A0A1H1MT55</accession>
<dbReference type="AlphaFoldDB" id="A0A1H1MT55"/>
<proteinExistence type="predicted"/>
<dbReference type="EMBL" id="LT629739">
    <property type="protein sequence ID" value="SDR89792.1"/>
    <property type="molecule type" value="Genomic_DNA"/>
</dbReference>
<reference evidence="9" key="1">
    <citation type="submission" date="2016-10" db="EMBL/GenBank/DDBJ databases">
        <authorList>
            <person name="Varghese N."/>
            <person name="Submissions S."/>
        </authorList>
    </citation>
    <scope>NUCLEOTIDE SEQUENCE [LARGE SCALE GENOMIC DNA]</scope>
    <source>
        <strain evidence="9">DSM 22082</strain>
    </source>
</reference>
<dbReference type="InterPro" id="IPR011701">
    <property type="entry name" value="MFS"/>
</dbReference>
<feature type="transmembrane region" description="Helical" evidence="7">
    <location>
        <begin position="244"/>
        <end position="267"/>
    </location>
</feature>
<feature type="transmembrane region" description="Helical" evidence="7">
    <location>
        <begin position="98"/>
        <end position="117"/>
    </location>
</feature>
<dbReference type="Proteomes" id="UP000199700">
    <property type="component" value="Chromosome"/>
</dbReference>
<dbReference type="GO" id="GO:0005886">
    <property type="term" value="C:plasma membrane"/>
    <property type="evidence" value="ECO:0007669"/>
    <property type="project" value="UniProtKB-SubCell"/>
</dbReference>
<dbReference type="PANTHER" id="PTHR43124:SF3">
    <property type="entry name" value="CHLORAMPHENICOL EFFLUX PUMP RV0191"/>
    <property type="match status" value="1"/>
</dbReference>
<dbReference type="InterPro" id="IPR001958">
    <property type="entry name" value="Tet-R_TetA/multi-R_MdtG-like"/>
</dbReference>
<feature type="compositionally biased region" description="Basic and acidic residues" evidence="6">
    <location>
        <begin position="1"/>
        <end position="12"/>
    </location>
</feature>
<keyword evidence="5 7" id="KW-0472">Membrane</keyword>
<feature type="transmembrane region" description="Helical" evidence="7">
    <location>
        <begin position="399"/>
        <end position="419"/>
    </location>
</feature>
<keyword evidence="4 7" id="KW-1133">Transmembrane helix</keyword>
<dbReference type="CDD" id="cd17325">
    <property type="entry name" value="MFS_MdtG_SLC18_like"/>
    <property type="match status" value="1"/>
</dbReference>
<evidence type="ECO:0000313" key="9">
    <source>
        <dbReference type="EMBL" id="SDR89792.1"/>
    </source>
</evidence>
<evidence type="ECO:0000256" key="3">
    <source>
        <dbReference type="ARBA" id="ARBA00022692"/>
    </source>
</evidence>
<evidence type="ECO:0000259" key="8">
    <source>
        <dbReference type="PROSITE" id="PS50850"/>
    </source>
</evidence>
<dbReference type="Pfam" id="PF07690">
    <property type="entry name" value="MFS_1"/>
    <property type="match status" value="1"/>
</dbReference>
<dbReference type="InterPro" id="IPR005828">
    <property type="entry name" value="MFS_sugar_transport-like"/>
</dbReference>
<feature type="transmembrane region" description="Helical" evidence="7">
    <location>
        <begin position="187"/>
        <end position="205"/>
    </location>
</feature>
<name>A0A1H1MT55_BRESA</name>
<comment type="subcellular location">
    <subcellularLocation>
        <location evidence="1">Cell membrane</location>
        <topology evidence="1">Multi-pass membrane protein</topology>
    </subcellularLocation>
</comment>
<dbReference type="PROSITE" id="PS50850">
    <property type="entry name" value="MFS"/>
    <property type="match status" value="1"/>
</dbReference>
<dbReference type="InterPro" id="IPR036259">
    <property type="entry name" value="MFS_trans_sf"/>
</dbReference>
<feature type="region of interest" description="Disordered" evidence="6">
    <location>
        <begin position="1"/>
        <end position="23"/>
    </location>
</feature>
<keyword evidence="10" id="KW-1185">Reference proteome</keyword>
<keyword evidence="3 7" id="KW-0812">Transmembrane</keyword>
<feature type="transmembrane region" description="Helical" evidence="7">
    <location>
        <begin position="372"/>
        <end position="393"/>
    </location>
</feature>
<dbReference type="Gene3D" id="1.20.1250.20">
    <property type="entry name" value="MFS general substrate transporter like domains"/>
    <property type="match status" value="2"/>
</dbReference>
<feature type="transmembrane region" description="Helical" evidence="7">
    <location>
        <begin position="312"/>
        <end position="328"/>
    </location>
</feature>
<organism evidence="9 10">
    <name type="scientific">Brevibacterium sandarakinum</name>
    <dbReference type="NCBI Taxonomy" id="629680"/>
    <lineage>
        <taxon>Bacteria</taxon>
        <taxon>Bacillati</taxon>
        <taxon>Actinomycetota</taxon>
        <taxon>Actinomycetes</taxon>
        <taxon>Micrococcales</taxon>
        <taxon>Brevibacteriaceae</taxon>
        <taxon>Brevibacterium</taxon>
    </lineage>
</organism>
<feature type="transmembrane region" description="Helical" evidence="7">
    <location>
        <begin position="334"/>
        <end position="351"/>
    </location>
</feature>
<evidence type="ECO:0000256" key="4">
    <source>
        <dbReference type="ARBA" id="ARBA00022989"/>
    </source>
</evidence>
<sequence length="442" mass="46931">MNDNDDVSKDDVTNNEAGQTESKAASRRLPKEIYVLVAAAFIVALGYGIIAPVLPQFAASFNFGVTAATIVVSSFAFFRFVFSPSSGRLVDAFGERRIYISGLLIVASSTAAVAFAQSYWQLLIFRGLGGIGSTMFTVSAMALIIRLAPIDARAKASSTYATAFLVGNIAGPVLGGAMAGWGMRIPFIIYAVGLLIAAIVVRIFLASTASEGSSTKLGRARLEATKDETQMPVMTFKQAWADSAYRAALISAFVQGWSAMGIRVAIYPLFAIQALRADTAVAGLALTMFAIGNASAVTVVGRYADTYGRKPFIQWGLFVLGVTTSALAFTDSIWLFFVLSVIAGVGSGLANPAQQATVADVIGRERKGGRVLARYQMALDAGAILGPVIAGIVVDHFDYSWAFMLTGILGVLAAAYWFTGRETRPRAVRTAKQNDRIEDDLG</sequence>
<feature type="transmembrane region" description="Helical" evidence="7">
    <location>
        <begin position="57"/>
        <end position="78"/>
    </location>
</feature>
<evidence type="ECO:0000256" key="2">
    <source>
        <dbReference type="ARBA" id="ARBA00022475"/>
    </source>
</evidence>
<dbReference type="GO" id="GO:0022857">
    <property type="term" value="F:transmembrane transporter activity"/>
    <property type="evidence" value="ECO:0007669"/>
    <property type="project" value="InterPro"/>
</dbReference>
<dbReference type="InterPro" id="IPR050189">
    <property type="entry name" value="MFS_Efflux_Transporters"/>
</dbReference>
<protein>
    <submittedName>
        <fullName evidence="9">Predicted arabinose efflux permease, MFS family</fullName>
    </submittedName>
</protein>
<feature type="domain" description="Major facilitator superfamily (MFS) profile" evidence="8">
    <location>
        <begin position="32"/>
        <end position="425"/>
    </location>
</feature>